<proteinExistence type="predicted"/>
<comment type="caution">
    <text evidence="1">The sequence shown here is derived from an EMBL/GenBank/DDBJ whole genome shotgun (WGS) entry which is preliminary data.</text>
</comment>
<protein>
    <submittedName>
        <fullName evidence="1">Uncharacterized protein</fullName>
    </submittedName>
</protein>
<organism evidence="1 2">
    <name type="scientific">Bacteroides stercoris ATCC 43183</name>
    <dbReference type="NCBI Taxonomy" id="449673"/>
    <lineage>
        <taxon>Bacteria</taxon>
        <taxon>Pseudomonadati</taxon>
        <taxon>Bacteroidota</taxon>
        <taxon>Bacteroidia</taxon>
        <taxon>Bacteroidales</taxon>
        <taxon>Bacteroidaceae</taxon>
        <taxon>Bacteroides</taxon>
    </lineage>
</organism>
<gene>
    <name evidence="1" type="ORF">BACSTE_01769</name>
</gene>
<reference evidence="1 2" key="2">
    <citation type="submission" date="2007-11" db="EMBL/GenBank/DDBJ databases">
        <authorList>
            <person name="Fulton L."/>
            <person name="Clifton S."/>
            <person name="Fulton B."/>
            <person name="Xu J."/>
            <person name="Minx P."/>
            <person name="Pepin K.H."/>
            <person name="Johnson M."/>
            <person name="Thiruvilangam P."/>
            <person name="Bhonagiri V."/>
            <person name="Nash W.E."/>
            <person name="Mardis E.R."/>
            <person name="Wilson R.K."/>
        </authorList>
    </citation>
    <scope>NUCLEOTIDE SEQUENCE [LARGE SCALE GENOMIC DNA]</scope>
    <source>
        <strain evidence="1 2">ATCC 43183</strain>
    </source>
</reference>
<dbReference type="HOGENOM" id="CLU_2858489_0_0_10"/>
<name>B0NQW9_BACSE</name>
<accession>B0NQW9</accession>
<evidence type="ECO:0000313" key="1">
    <source>
        <dbReference type="EMBL" id="EDS15268.1"/>
    </source>
</evidence>
<dbReference type="AlphaFoldDB" id="B0NQW9"/>
<evidence type="ECO:0000313" key="2">
    <source>
        <dbReference type="Proteomes" id="UP000004713"/>
    </source>
</evidence>
<dbReference type="EMBL" id="ABFZ02000019">
    <property type="protein sequence ID" value="EDS15268.1"/>
    <property type="molecule type" value="Genomic_DNA"/>
</dbReference>
<dbReference type="Proteomes" id="UP000004713">
    <property type="component" value="Unassembled WGS sequence"/>
</dbReference>
<sequence>MIRPDICFTESHQKHCSSSIKSLYSAHKTQKRIYPLTYCLTYKKIIYGITICRIMENQNGGTYS</sequence>
<reference evidence="1 2" key="1">
    <citation type="submission" date="2007-11" db="EMBL/GenBank/DDBJ databases">
        <title>Draft genome sequence of Bacteroides stercoris(ATCC 43183).</title>
        <authorList>
            <person name="Sudarsanam P."/>
            <person name="Ley R."/>
            <person name="Guruge J."/>
            <person name="Turnbaugh P.J."/>
            <person name="Mahowald M."/>
            <person name="Liep D."/>
            <person name="Gordon J."/>
        </authorList>
    </citation>
    <scope>NUCLEOTIDE SEQUENCE [LARGE SCALE GENOMIC DNA]</scope>
    <source>
        <strain evidence="1 2">ATCC 43183</strain>
    </source>
</reference>